<feature type="domain" description="Heparinase II/III-like C-terminal" evidence="5">
    <location>
        <begin position="482"/>
        <end position="639"/>
    </location>
</feature>
<evidence type="ECO:0000313" key="7">
    <source>
        <dbReference type="EMBL" id="PWQ93713.1"/>
    </source>
</evidence>
<dbReference type="OrthoDB" id="9772435at2"/>
<dbReference type="PANTHER" id="PTHR39210">
    <property type="entry name" value="HEPARIN-SULFATE LYASE"/>
    <property type="match status" value="1"/>
</dbReference>
<name>A0A317C8K9_9GAMM</name>
<evidence type="ECO:0000259" key="6">
    <source>
        <dbReference type="Pfam" id="PF16332"/>
    </source>
</evidence>
<evidence type="ECO:0000256" key="1">
    <source>
        <dbReference type="ARBA" id="ARBA00004418"/>
    </source>
</evidence>
<evidence type="ECO:0000256" key="3">
    <source>
        <dbReference type="ARBA" id="ARBA00022764"/>
    </source>
</evidence>
<evidence type="ECO:0000256" key="4">
    <source>
        <dbReference type="ARBA" id="ARBA00023239"/>
    </source>
</evidence>
<proteinExistence type="predicted"/>
<sequence length="743" mass="85606">MLNLSRTHDFQVHLSPSPEYPAAVNPPSFNWPENIESQQYNLELKNISNGYSCDWQKVNSPMQLSFELPLGQYQWRLVTASGDEPEQVSEWVEFEITEALSSYIAPTTKELFEQCDGREQWLMYFDEDIDAVKKQSADIYPKLKHTATLSVPMSQITYPKHYQRGQEEGKREAIANARLWIDRDLMTHALLYRVWGEEVHGLEAVERLLQFAEWSMEGPASLLRPCTWGDEVGCSLARNLFLAYHWLSPLLNENEKGLFIRPMLIRIARQISERLEQDEFIQYPGHSHTSRLPAYLGLAGLALYREHDREECEKWLSEALTIYRGILPFYGGIDGSWVEGPFYASTYSKWYHPFFLSVERLSDFSFYEHPFYQNFLTFARDFIAPEQDIHPFGDGFWCRRDGKEWPGFFSQNPLRIYAVRFGDQVDYQQSQALESSITDYRLHLLDVIPTIKQIEFNQAVQSKKADEKKLTELQALNHYYYHAGLGKLTQQQMALYYRASPFGNSSHRHGDQGNIGFFDNDVDILVPTGSYGYRFGSKHHSEWTRHTIAHNLPLVGGQGQTLDDQSAIARIVDRRTETDYHVITLDLSDTYAEPVERFHRTFVLLENYGLIIVDFILLTEAKALNWRLHSPLDTTLSDDSVVLSDSAQRIKPYKCSLVSHSGVPATLEHGYEGELSIPDRAIESDASKDVVHLDWALPEGREHLVVGCCIREGLELPQIRYLKDATEAKTVIELKIQGYLITV</sequence>
<reference evidence="7 8" key="1">
    <citation type="submission" date="2018-05" db="EMBL/GenBank/DDBJ databases">
        <title>Leucothrix arctica sp. nov., isolated from Arctic seawater.</title>
        <authorList>
            <person name="Choi A."/>
            <person name="Baek K."/>
        </authorList>
    </citation>
    <scope>NUCLEOTIDE SEQUENCE [LARGE SCALE GENOMIC DNA]</scope>
    <source>
        <strain evidence="7 8">IMCC9719</strain>
    </source>
</reference>
<dbReference type="Proteomes" id="UP000245506">
    <property type="component" value="Unassembled WGS sequence"/>
</dbReference>
<dbReference type="PANTHER" id="PTHR39210:SF1">
    <property type="entry name" value="HEPARIN-SULFATE LYASE"/>
    <property type="match status" value="1"/>
</dbReference>
<dbReference type="InterPro" id="IPR012480">
    <property type="entry name" value="Hepar_II_III_C"/>
</dbReference>
<organism evidence="7 8">
    <name type="scientific">Leucothrix arctica</name>
    <dbReference type="NCBI Taxonomy" id="1481894"/>
    <lineage>
        <taxon>Bacteria</taxon>
        <taxon>Pseudomonadati</taxon>
        <taxon>Pseudomonadota</taxon>
        <taxon>Gammaproteobacteria</taxon>
        <taxon>Thiotrichales</taxon>
        <taxon>Thiotrichaceae</taxon>
        <taxon>Leucothrix</taxon>
    </lineage>
</organism>
<dbReference type="GO" id="GO:0016829">
    <property type="term" value="F:lyase activity"/>
    <property type="evidence" value="ECO:0007669"/>
    <property type="project" value="UniProtKB-KW"/>
</dbReference>
<dbReference type="Pfam" id="PF16332">
    <property type="entry name" value="DUF4962"/>
    <property type="match status" value="1"/>
</dbReference>
<keyword evidence="4" id="KW-0456">Lyase</keyword>
<accession>A0A317C8K9</accession>
<dbReference type="SUPFAM" id="SSF48230">
    <property type="entry name" value="Chondroitin AC/alginate lyase"/>
    <property type="match status" value="1"/>
</dbReference>
<gene>
    <name evidence="7" type="ORF">DKT75_19070</name>
</gene>
<dbReference type="Pfam" id="PF07940">
    <property type="entry name" value="Hepar_II_III_C"/>
    <property type="match status" value="1"/>
</dbReference>
<comment type="subcellular location">
    <subcellularLocation>
        <location evidence="1">Periplasm</location>
    </subcellularLocation>
</comment>
<dbReference type="Gene3D" id="2.70.98.70">
    <property type="match status" value="1"/>
</dbReference>
<evidence type="ECO:0000256" key="2">
    <source>
        <dbReference type="ARBA" id="ARBA00022729"/>
    </source>
</evidence>
<keyword evidence="8" id="KW-1185">Reference proteome</keyword>
<dbReference type="InterPro" id="IPR008929">
    <property type="entry name" value="Chondroitin_lyas"/>
</dbReference>
<dbReference type="InterPro" id="IPR032518">
    <property type="entry name" value="HepII_N"/>
</dbReference>
<feature type="domain" description="Heparinase II N-terminal" evidence="6">
    <location>
        <begin position="67"/>
        <end position="379"/>
    </location>
</feature>
<evidence type="ECO:0000259" key="5">
    <source>
        <dbReference type="Pfam" id="PF07940"/>
    </source>
</evidence>
<comment type="caution">
    <text evidence="7">The sequence shown here is derived from an EMBL/GenBank/DDBJ whole genome shotgun (WGS) entry which is preliminary data.</text>
</comment>
<keyword evidence="2" id="KW-0732">Signal</keyword>
<keyword evidence="3" id="KW-0574">Periplasm</keyword>
<dbReference type="RefSeq" id="WP_109825798.1">
    <property type="nucleotide sequence ID" value="NZ_QGKL01000042.1"/>
</dbReference>
<dbReference type="AlphaFoldDB" id="A0A317C8K9"/>
<evidence type="ECO:0000313" key="8">
    <source>
        <dbReference type="Proteomes" id="UP000245506"/>
    </source>
</evidence>
<dbReference type="EMBL" id="QGKL01000042">
    <property type="protein sequence ID" value="PWQ93713.1"/>
    <property type="molecule type" value="Genomic_DNA"/>
</dbReference>
<protein>
    <submittedName>
        <fullName evidence="7">Heparinase</fullName>
    </submittedName>
</protein>
<dbReference type="GO" id="GO:0042597">
    <property type="term" value="C:periplasmic space"/>
    <property type="evidence" value="ECO:0007669"/>
    <property type="project" value="UniProtKB-SubCell"/>
</dbReference>
<dbReference type="Gene3D" id="1.50.10.100">
    <property type="entry name" value="Chondroitin AC/alginate lyase"/>
    <property type="match status" value="1"/>
</dbReference>